<dbReference type="HOGENOM" id="CLU_2311528_0_0_1"/>
<dbReference type="AlphaFoldDB" id="L1IBK8"/>
<dbReference type="KEGG" id="gtt:GUITHDRAFT_120544"/>
<sequence>MPWSLSSYTHIPAPWDGLACESIMRMLPAALLSISGDSGDIGDDGGSGDIGFDGGSGDIGDDGGSGDIGDDGGSGDIGDDGGSVSELIGTEPESDKGLSG</sequence>
<reference evidence="2 4" key="1">
    <citation type="journal article" date="2012" name="Nature">
        <title>Algal genomes reveal evolutionary mosaicism and the fate of nucleomorphs.</title>
        <authorList>
            <consortium name="DOE Joint Genome Institute"/>
            <person name="Curtis B.A."/>
            <person name="Tanifuji G."/>
            <person name="Burki F."/>
            <person name="Gruber A."/>
            <person name="Irimia M."/>
            <person name="Maruyama S."/>
            <person name="Arias M.C."/>
            <person name="Ball S.G."/>
            <person name="Gile G.H."/>
            <person name="Hirakawa Y."/>
            <person name="Hopkins J.F."/>
            <person name="Kuo A."/>
            <person name="Rensing S.A."/>
            <person name="Schmutz J."/>
            <person name="Symeonidi A."/>
            <person name="Elias M."/>
            <person name="Eveleigh R.J."/>
            <person name="Herman E.K."/>
            <person name="Klute M.J."/>
            <person name="Nakayama T."/>
            <person name="Obornik M."/>
            <person name="Reyes-Prieto A."/>
            <person name="Armbrust E.V."/>
            <person name="Aves S.J."/>
            <person name="Beiko R.G."/>
            <person name="Coutinho P."/>
            <person name="Dacks J.B."/>
            <person name="Durnford D.G."/>
            <person name="Fast N.M."/>
            <person name="Green B.R."/>
            <person name="Grisdale C.J."/>
            <person name="Hempel F."/>
            <person name="Henrissat B."/>
            <person name="Hoppner M.P."/>
            <person name="Ishida K."/>
            <person name="Kim E."/>
            <person name="Koreny L."/>
            <person name="Kroth P.G."/>
            <person name="Liu Y."/>
            <person name="Malik S.B."/>
            <person name="Maier U.G."/>
            <person name="McRose D."/>
            <person name="Mock T."/>
            <person name="Neilson J.A."/>
            <person name="Onodera N.T."/>
            <person name="Poole A.M."/>
            <person name="Pritham E.J."/>
            <person name="Richards T.A."/>
            <person name="Rocap G."/>
            <person name="Roy S.W."/>
            <person name="Sarai C."/>
            <person name="Schaack S."/>
            <person name="Shirato S."/>
            <person name="Slamovits C.H."/>
            <person name="Spencer D.F."/>
            <person name="Suzuki S."/>
            <person name="Worden A.Z."/>
            <person name="Zauner S."/>
            <person name="Barry K."/>
            <person name="Bell C."/>
            <person name="Bharti A.K."/>
            <person name="Crow J.A."/>
            <person name="Grimwood J."/>
            <person name="Kramer R."/>
            <person name="Lindquist E."/>
            <person name="Lucas S."/>
            <person name="Salamov A."/>
            <person name="McFadden G.I."/>
            <person name="Lane C.E."/>
            <person name="Keeling P.J."/>
            <person name="Gray M.W."/>
            <person name="Grigoriev I.V."/>
            <person name="Archibald J.M."/>
        </authorList>
    </citation>
    <scope>NUCLEOTIDE SEQUENCE</scope>
    <source>
        <strain evidence="2 4">CCMP2712</strain>
    </source>
</reference>
<dbReference type="EnsemblProtists" id="EKX33279">
    <property type="protein sequence ID" value="EKX33279"/>
    <property type="gene ID" value="GUITHDRAFT_120544"/>
</dbReference>
<name>L1IBK8_GUITC</name>
<proteinExistence type="predicted"/>
<dbReference type="PaxDb" id="55529-EKX33279"/>
<feature type="compositionally biased region" description="Gly residues" evidence="1">
    <location>
        <begin position="44"/>
        <end position="76"/>
    </location>
</feature>
<dbReference type="GeneID" id="17290002"/>
<gene>
    <name evidence="2" type="ORF">GUITHDRAFT_120544</name>
</gene>
<feature type="region of interest" description="Disordered" evidence="1">
    <location>
        <begin position="35"/>
        <end position="100"/>
    </location>
</feature>
<evidence type="ECO:0000313" key="2">
    <source>
        <dbReference type="EMBL" id="EKX33279.1"/>
    </source>
</evidence>
<dbReference type="Proteomes" id="UP000011087">
    <property type="component" value="Unassembled WGS sequence"/>
</dbReference>
<accession>L1IBK8</accession>
<dbReference type="RefSeq" id="XP_005820259.1">
    <property type="nucleotide sequence ID" value="XM_005820202.1"/>
</dbReference>
<evidence type="ECO:0000256" key="1">
    <source>
        <dbReference type="SAM" id="MobiDB-lite"/>
    </source>
</evidence>
<keyword evidence="4" id="KW-1185">Reference proteome</keyword>
<protein>
    <submittedName>
        <fullName evidence="2 3">Uncharacterized protein</fullName>
    </submittedName>
</protein>
<reference evidence="3" key="3">
    <citation type="submission" date="2016-03" db="UniProtKB">
        <authorList>
            <consortium name="EnsemblProtists"/>
        </authorList>
    </citation>
    <scope>IDENTIFICATION</scope>
</reference>
<organism evidence="2">
    <name type="scientific">Guillardia theta (strain CCMP2712)</name>
    <name type="common">Cryptophyte</name>
    <dbReference type="NCBI Taxonomy" id="905079"/>
    <lineage>
        <taxon>Eukaryota</taxon>
        <taxon>Cryptophyceae</taxon>
        <taxon>Pyrenomonadales</taxon>
        <taxon>Geminigeraceae</taxon>
        <taxon>Guillardia</taxon>
    </lineage>
</organism>
<dbReference type="EMBL" id="JH993148">
    <property type="protein sequence ID" value="EKX33279.1"/>
    <property type="molecule type" value="Genomic_DNA"/>
</dbReference>
<evidence type="ECO:0000313" key="3">
    <source>
        <dbReference type="EnsemblProtists" id="EKX33279"/>
    </source>
</evidence>
<evidence type="ECO:0000313" key="4">
    <source>
        <dbReference type="Proteomes" id="UP000011087"/>
    </source>
</evidence>
<reference evidence="4" key="2">
    <citation type="submission" date="2012-11" db="EMBL/GenBank/DDBJ databases">
        <authorList>
            <person name="Kuo A."/>
            <person name="Curtis B.A."/>
            <person name="Tanifuji G."/>
            <person name="Burki F."/>
            <person name="Gruber A."/>
            <person name="Irimia M."/>
            <person name="Maruyama S."/>
            <person name="Arias M.C."/>
            <person name="Ball S.G."/>
            <person name="Gile G.H."/>
            <person name="Hirakawa Y."/>
            <person name="Hopkins J.F."/>
            <person name="Rensing S.A."/>
            <person name="Schmutz J."/>
            <person name="Symeonidi A."/>
            <person name="Elias M."/>
            <person name="Eveleigh R.J."/>
            <person name="Herman E.K."/>
            <person name="Klute M.J."/>
            <person name="Nakayama T."/>
            <person name="Obornik M."/>
            <person name="Reyes-Prieto A."/>
            <person name="Armbrust E.V."/>
            <person name="Aves S.J."/>
            <person name="Beiko R.G."/>
            <person name="Coutinho P."/>
            <person name="Dacks J.B."/>
            <person name="Durnford D.G."/>
            <person name="Fast N.M."/>
            <person name="Green B.R."/>
            <person name="Grisdale C."/>
            <person name="Hempe F."/>
            <person name="Henrissat B."/>
            <person name="Hoppner M.P."/>
            <person name="Ishida K.-I."/>
            <person name="Kim E."/>
            <person name="Koreny L."/>
            <person name="Kroth P.G."/>
            <person name="Liu Y."/>
            <person name="Malik S.-B."/>
            <person name="Maier U.G."/>
            <person name="McRose D."/>
            <person name="Mock T."/>
            <person name="Neilson J.A."/>
            <person name="Onodera N.T."/>
            <person name="Poole A.M."/>
            <person name="Pritham E.J."/>
            <person name="Richards T.A."/>
            <person name="Rocap G."/>
            <person name="Roy S.W."/>
            <person name="Sarai C."/>
            <person name="Schaack S."/>
            <person name="Shirato S."/>
            <person name="Slamovits C.H."/>
            <person name="Spencer D.F."/>
            <person name="Suzuki S."/>
            <person name="Worden A.Z."/>
            <person name="Zauner S."/>
            <person name="Barry K."/>
            <person name="Bell C."/>
            <person name="Bharti A.K."/>
            <person name="Crow J.A."/>
            <person name="Grimwood J."/>
            <person name="Kramer R."/>
            <person name="Lindquist E."/>
            <person name="Lucas S."/>
            <person name="Salamov A."/>
            <person name="McFadden G.I."/>
            <person name="Lane C.E."/>
            <person name="Keeling P.J."/>
            <person name="Gray M.W."/>
            <person name="Grigoriev I.V."/>
            <person name="Archibald J.M."/>
        </authorList>
    </citation>
    <scope>NUCLEOTIDE SEQUENCE</scope>
    <source>
        <strain evidence="4">CCMP2712</strain>
    </source>
</reference>